<dbReference type="Gene3D" id="1.10.260.40">
    <property type="entry name" value="lambda repressor-like DNA-binding domains"/>
    <property type="match status" value="1"/>
</dbReference>
<evidence type="ECO:0000313" key="6">
    <source>
        <dbReference type="Proteomes" id="UP000000628"/>
    </source>
</evidence>
<keyword evidence="1" id="KW-0805">Transcription regulation</keyword>
<protein>
    <submittedName>
        <fullName evidence="5">Transcriptional regulator, LacI family</fullName>
        <ecNumber evidence="5">5.1.1.1</ecNumber>
    </submittedName>
</protein>
<accession>C7QZ71</accession>
<dbReference type="eggNOG" id="COG1609">
    <property type="taxonomic scope" value="Bacteria"/>
</dbReference>
<keyword evidence="5" id="KW-0413">Isomerase</keyword>
<dbReference type="SUPFAM" id="SSF53822">
    <property type="entry name" value="Periplasmic binding protein-like I"/>
    <property type="match status" value="1"/>
</dbReference>
<dbReference type="PANTHER" id="PTHR30146:SF109">
    <property type="entry name" value="HTH-TYPE TRANSCRIPTIONAL REGULATOR GALS"/>
    <property type="match status" value="1"/>
</dbReference>
<evidence type="ECO:0000256" key="3">
    <source>
        <dbReference type="ARBA" id="ARBA00023163"/>
    </source>
</evidence>
<dbReference type="AlphaFoldDB" id="C7QZ71"/>
<dbReference type="Pfam" id="PF00356">
    <property type="entry name" value="LacI"/>
    <property type="match status" value="1"/>
</dbReference>
<dbReference type="GO" id="GO:0008784">
    <property type="term" value="F:alanine racemase activity"/>
    <property type="evidence" value="ECO:0007669"/>
    <property type="project" value="UniProtKB-EC"/>
</dbReference>
<dbReference type="PROSITE" id="PS00356">
    <property type="entry name" value="HTH_LACI_1"/>
    <property type="match status" value="1"/>
</dbReference>
<gene>
    <name evidence="5" type="ordered locus">Jden_0307</name>
</gene>
<name>C7QZ71_JONDD</name>
<evidence type="ECO:0000313" key="5">
    <source>
        <dbReference type="EMBL" id="ACV07979.1"/>
    </source>
</evidence>
<dbReference type="HOGENOM" id="CLU_037628_6_1_11"/>
<dbReference type="Proteomes" id="UP000000628">
    <property type="component" value="Chromosome"/>
</dbReference>
<organism evidence="5 6">
    <name type="scientific">Jonesia denitrificans (strain ATCC 14870 / DSM 20603 / BCRC 15368 / CIP 55.134 / JCM 11481 / NBRC 15587 / NCTC 10816 / Prevot 55134)</name>
    <name type="common">Listeria denitrificans</name>
    <dbReference type="NCBI Taxonomy" id="471856"/>
    <lineage>
        <taxon>Bacteria</taxon>
        <taxon>Bacillati</taxon>
        <taxon>Actinomycetota</taxon>
        <taxon>Actinomycetes</taxon>
        <taxon>Micrococcales</taxon>
        <taxon>Jonesiaceae</taxon>
        <taxon>Jonesia</taxon>
    </lineage>
</organism>
<dbReference type="InterPro" id="IPR028082">
    <property type="entry name" value="Peripla_BP_I"/>
</dbReference>
<dbReference type="PRINTS" id="PR00036">
    <property type="entry name" value="HTHLACI"/>
</dbReference>
<dbReference type="RefSeq" id="WP_015770608.1">
    <property type="nucleotide sequence ID" value="NC_013174.1"/>
</dbReference>
<reference evidence="5 6" key="1">
    <citation type="journal article" date="2009" name="Stand. Genomic Sci.">
        <title>Complete genome sequence of Jonesia denitrificans type strain (Prevot 55134).</title>
        <authorList>
            <person name="Pukall R."/>
            <person name="Gehrich-Schroter G."/>
            <person name="Lapidus A."/>
            <person name="Nolan M."/>
            <person name="Glavina Del Rio T."/>
            <person name="Lucas S."/>
            <person name="Chen F."/>
            <person name="Tice H."/>
            <person name="Pitluck S."/>
            <person name="Cheng J.F."/>
            <person name="Copeland A."/>
            <person name="Saunders E."/>
            <person name="Brettin T."/>
            <person name="Detter J.C."/>
            <person name="Bruce D."/>
            <person name="Goodwin L."/>
            <person name="Pati A."/>
            <person name="Ivanova N."/>
            <person name="Mavromatis K."/>
            <person name="Ovchinnikova G."/>
            <person name="Chen A."/>
            <person name="Palaniappan K."/>
            <person name="Land M."/>
            <person name="Hauser L."/>
            <person name="Chang Y.J."/>
            <person name="Jeffries C.D."/>
            <person name="Chain P."/>
            <person name="Goker M."/>
            <person name="Bristow J."/>
            <person name="Eisen J.A."/>
            <person name="Markowitz V."/>
            <person name="Hugenholtz P."/>
            <person name="Kyrpides N.C."/>
            <person name="Klenk H.P."/>
            <person name="Han C."/>
        </authorList>
    </citation>
    <scope>NUCLEOTIDE SEQUENCE [LARGE SCALE GENOMIC DNA]</scope>
    <source>
        <strain evidence="6">ATCC 14870 / DSM 20603 / BCRC 15368 / CIP 55.134 / JCM 11481 / NBRC 15587 / NCTC 10816 / Prevot 55134</strain>
    </source>
</reference>
<proteinExistence type="predicted"/>
<dbReference type="CDD" id="cd01392">
    <property type="entry name" value="HTH_LacI"/>
    <property type="match status" value="1"/>
</dbReference>
<dbReference type="GO" id="GO:0003700">
    <property type="term" value="F:DNA-binding transcription factor activity"/>
    <property type="evidence" value="ECO:0007669"/>
    <property type="project" value="TreeGrafter"/>
</dbReference>
<dbReference type="OrthoDB" id="4268837at2"/>
<keyword evidence="2" id="KW-0238">DNA-binding</keyword>
<dbReference type="CDD" id="cd06267">
    <property type="entry name" value="PBP1_LacI_sugar_binding-like"/>
    <property type="match status" value="1"/>
</dbReference>
<sequence length="337" mass="36404">MPSPNAKKRPTIRDVAAAAGVSRGTVSRVINGGHWVSPEARAKVDAAIKATGYSMNQHARSLATGRSNSVAFLLTEPQHLLFEDPTFSILLRSCAEQLGEREIPMLLMVAGTPSERRRNTDYIASGHVDGVILVSSHEDNPVVGDLLAKDIPVVACGMPLGYEDRIGWAAVDELASSRRMTQYIKDHGRSVVATITGPLDTPGGRFRLEGYRDAMGDEYTDELVAYGDYSRKSGHDAVLELMERRPDIDGIFVASDLMAAGAITALNTLGRSVPGDVSVAGFDDHALAAQLDPPLTTMRQPFDRIAAEVIRLLLDVIDGREYAAVTVPTQLIERQSV</sequence>
<dbReference type="STRING" id="471856.Jden_0307"/>
<dbReference type="SMART" id="SM00354">
    <property type="entry name" value="HTH_LACI"/>
    <property type="match status" value="1"/>
</dbReference>
<dbReference type="SUPFAM" id="SSF47413">
    <property type="entry name" value="lambda repressor-like DNA-binding domains"/>
    <property type="match status" value="1"/>
</dbReference>
<keyword evidence="6" id="KW-1185">Reference proteome</keyword>
<dbReference type="KEGG" id="jde:Jden_0307"/>
<dbReference type="PROSITE" id="PS50932">
    <property type="entry name" value="HTH_LACI_2"/>
    <property type="match status" value="1"/>
</dbReference>
<dbReference type="Gene3D" id="3.40.50.2300">
    <property type="match status" value="2"/>
</dbReference>
<dbReference type="EMBL" id="CP001706">
    <property type="protein sequence ID" value="ACV07979.1"/>
    <property type="molecule type" value="Genomic_DNA"/>
</dbReference>
<evidence type="ECO:0000256" key="2">
    <source>
        <dbReference type="ARBA" id="ARBA00023125"/>
    </source>
</evidence>
<evidence type="ECO:0000256" key="1">
    <source>
        <dbReference type="ARBA" id="ARBA00023015"/>
    </source>
</evidence>
<dbReference type="InterPro" id="IPR010982">
    <property type="entry name" value="Lambda_DNA-bd_dom_sf"/>
</dbReference>
<keyword evidence="3" id="KW-0804">Transcription</keyword>
<dbReference type="PANTHER" id="PTHR30146">
    <property type="entry name" value="LACI-RELATED TRANSCRIPTIONAL REPRESSOR"/>
    <property type="match status" value="1"/>
</dbReference>
<dbReference type="EC" id="5.1.1.1" evidence="5"/>
<evidence type="ECO:0000259" key="4">
    <source>
        <dbReference type="PROSITE" id="PS50932"/>
    </source>
</evidence>
<dbReference type="GO" id="GO:0000976">
    <property type="term" value="F:transcription cis-regulatory region binding"/>
    <property type="evidence" value="ECO:0007669"/>
    <property type="project" value="TreeGrafter"/>
</dbReference>
<dbReference type="InterPro" id="IPR000843">
    <property type="entry name" value="HTH_LacI"/>
</dbReference>
<dbReference type="InterPro" id="IPR046335">
    <property type="entry name" value="LacI/GalR-like_sensor"/>
</dbReference>
<dbReference type="Pfam" id="PF13377">
    <property type="entry name" value="Peripla_BP_3"/>
    <property type="match status" value="1"/>
</dbReference>
<feature type="domain" description="HTH lacI-type" evidence="4">
    <location>
        <begin position="10"/>
        <end position="64"/>
    </location>
</feature>